<keyword evidence="2" id="KW-0175">Coiled coil</keyword>
<evidence type="ECO:0000259" key="3">
    <source>
        <dbReference type="PROSITE" id="PS50937"/>
    </source>
</evidence>
<keyword evidence="1" id="KW-0238">DNA-binding</keyword>
<dbReference type="Proteomes" id="UP001283109">
    <property type="component" value="Unassembled WGS sequence"/>
</dbReference>
<dbReference type="RefSeq" id="WP_318353588.1">
    <property type="nucleotide sequence ID" value="NZ_JAWQEV010000003.1"/>
</dbReference>
<protein>
    <submittedName>
        <fullName evidence="4">MerR family transcriptional regulator</fullName>
    </submittedName>
</protein>
<dbReference type="Pfam" id="PF13411">
    <property type="entry name" value="MerR_1"/>
    <property type="match status" value="1"/>
</dbReference>
<dbReference type="InterPro" id="IPR047057">
    <property type="entry name" value="MerR_fam"/>
</dbReference>
<name>A0ABU4H152_9MICO</name>
<feature type="domain" description="HTH merR-type" evidence="3">
    <location>
        <begin position="3"/>
        <end position="72"/>
    </location>
</feature>
<reference evidence="4 5" key="1">
    <citation type="submission" date="2023-11" db="EMBL/GenBank/DDBJ databases">
        <title>Draft genome sequence of Microbacterium arthrosphaerae JCM 30492.</title>
        <authorList>
            <person name="Zhang G."/>
            <person name="Ding Y."/>
        </authorList>
    </citation>
    <scope>NUCLEOTIDE SEQUENCE [LARGE SCALE GENOMIC DNA]</scope>
    <source>
        <strain evidence="4 5">JCM 30492</strain>
    </source>
</reference>
<comment type="caution">
    <text evidence="4">The sequence shown here is derived from an EMBL/GenBank/DDBJ whole genome shotgun (WGS) entry which is preliminary data.</text>
</comment>
<evidence type="ECO:0000256" key="1">
    <source>
        <dbReference type="ARBA" id="ARBA00023125"/>
    </source>
</evidence>
<dbReference type="PANTHER" id="PTHR30204">
    <property type="entry name" value="REDOX-CYCLING DRUG-SENSING TRANSCRIPTIONAL ACTIVATOR SOXR"/>
    <property type="match status" value="1"/>
</dbReference>
<evidence type="ECO:0000256" key="2">
    <source>
        <dbReference type="SAM" id="Coils"/>
    </source>
</evidence>
<dbReference type="Gene3D" id="1.10.1660.10">
    <property type="match status" value="1"/>
</dbReference>
<proteinExistence type="predicted"/>
<evidence type="ECO:0000313" key="5">
    <source>
        <dbReference type="Proteomes" id="UP001283109"/>
    </source>
</evidence>
<evidence type="ECO:0000313" key="4">
    <source>
        <dbReference type="EMBL" id="MDW4573058.1"/>
    </source>
</evidence>
<accession>A0ABU4H152</accession>
<sequence>MTMYSPAEAAAISGFSLDTLRYYEREGILPPVARSAGGHRQYSEADLGALGFLRCLRETGMPIERLRRYGALCRDDSTIAERVALLEEHAAAVEAQMAELRAQQERLDEKLDWYRGQLATAASAVSPQTTVPRA</sequence>
<dbReference type="PANTHER" id="PTHR30204:SF98">
    <property type="entry name" value="HTH-TYPE TRANSCRIPTIONAL REGULATOR ADHR"/>
    <property type="match status" value="1"/>
</dbReference>
<dbReference type="SUPFAM" id="SSF46955">
    <property type="entry name" value="Putative DNA-binding domain"/>
    <property type="match status" value="1"/>
</dbReference>
<gene>
    <name evidence="4" type="ORF">R8Z58_09790</name>
</gene>
<feature type="coiled-coil region" evidence="2">
    <location>
        <begin position="83"/>
        <end position="117"/>
    </location>
</feature>
<dbReference type="PROSITE" id="PS50937">
    <property type="entry name" value="HTH_MERR_2"/>
    <property type="match status" value="1"/>
</dbReference>
<dbReference type="EMBL" id="JAWQEV010000003">
    <property type="protein sequence ID" value="MDW4573058.1"/>
    <property type="molecule type" value="Genomic_DNA"/>
</dbReference>
<keyword evidence="5" id="KW-1185">Reference proteome</keyword>
<dbReference type="InterPro" id="IPR000551">
    <property type="entry name" value="MerR-type_HTH_dom"/>
</dbReference>
<organism evidence="4 5">
    <name type="scientific">Microbacterium arthrosphaerae</name>
    <dbReference type="NCBI Taxonomy" id="792652"/>
    <lineage>
        <taxon>Bacteria</taxon>
        <taxon>Bacillati</taxon>
        <taxon>Actinomycetota</taxon>
        <taxon>Actinomycetes</taxon>
        <taxon>Micrococcales</taxon>
        <taxon>Microbacteriaceae</taxon>
        <taxon>Microbacterium</taxon>
    </lineage>
</organism>
<dbReference type="CDD" id="cd01109">
    <property type="entry name" value="HTH_YyaN"/>
    <property type="match status" value="1"/>
</dbReference>
<dbReference type="InterPro" id="IPR009061">
    <property type="entry name" value="DNA-bd_dom_put_sf"/>
</dbReference>
<dbReference type="SMART" id="SM00422">
    <property type="entry name" value="HTH_MERR"/>
    <property type="match status" value="1"/>
</dbReference>